<organism evidence="6 7">
    <name type="scientific">Periophthalmus magnuspinnatus</name>
    <dbReference type="NCBI Taxonomy" id="409849"/>
    <lineage>
        <taxon>Eukaryota</taxon>
        <taxon>Metazoa</taxon>
        <taxon>Chordata</taxon>
        <taxon>Craniata</taxon>
        <taxon>Vertebrata</taxon>
        <taxon>Euteleostomi</taxon>
        <taxon>Actinopterygii</taxon>
        <taxon>Neopterygii</taxon>
        <taxon>Teleostei</taxon>
        <taxon>Neoteleostei</taxon>
        <taxon>Acanthomorphata</taxon>
        <taxon>Gobiaria</taxon>
        <taxon>Gobiiformes</taxon>
        <taxon>Gobioidei</taxon>
        <taxon>Gobiidae</taxon>
        <taxon>Oxudercinae</taxon>
        <taxon>Periophthalmus</taxon>
    </lineage>
</organism>
<dbReference type="InterPro" id="IPR036770">
    <property type="entry name" value="Ankyrin_rpt-contain_sf"/>
</dbReference>
<dbReference type="InterPro" id="IPR052420">
    <property type="entry name" value="Espin/Espin-like"/>
</dbReference>
<dbReference type="Proteomes" id="UP000261520">
    <property type="component" value="Unplaced"/>
</dbReference>
<name>A0A3B4BF72_9GOBI</name>
<reference evidence="6" key="1">
    <citation type="submission" date="2025-08" db="UniProtKB">
        <authorList>
            <consortium name="Ensembl"/>
        </authorList>
    </citation>
    <scope>IDENTIFICATION</scope>
</reference>
<proteinExistence type="predicted"/>
<dbReference type="Gene3D" id="1.25.40.20">
    <property type="entry name" value="Ankyrin repeat-containing domain"/>
    <property type="match status" value="1"/>
</dbReference>
<keyword evidence="4 5" id="KW-0040">ANK repeat</keyword>
<dbReference type="Pfam" id="PF12796">
    <property type="entry name" value="Ank_2"/>
    <property type="match status" value="1"/>
</dbReference>
<dbReference type="GO" id="GO:0051015">
    <property type="term" value="F:actin filament binding"/>
    <property type="evidence" value="ECO:0007669"/>
    <property type="project" value="TreeGrafter"/>
</dbReference>
<evidence type="ECO:0000313" key="6">
    <source>
        <dbReference type="Ensembl" id="ENSPMGP00000027181.1"/>
    </source>
</evidence>
<feature type="repeat" description="ANK" evidence="5">
    <location>
        <begin position="18"/>
        <end position="50"/>
    </location>
</feature>
<evidence type="ECO:0000256" key="4">
    <source>
        <dbReference type="ARBA" id="ARBA00023043"/>
    </source>
</evidence>
<dbReference type="PROSITE" id="PS50088">
    <property type="entry name" value="ANK_REPEAT"/>
    <property type="match status" value="1"/>
</dbReference>
<dbReference type="SUPFAM" id="SSF48403">
    <property type="entry name" value="Ankyrin repeat"/>
    <property type="match status" value="1"/>
</dbReference>
<dbReference type="STRING" id="409849.ENSPMGP00000027181"/>
<dbReference type="PROSITE" id="PS50297">
    <property type="entry name" value="ANK_REP_REGION"/>
    <property type="match status" value="1"/>
</dbReference>
<dbReference type="GO" id="GO:0032420">
    <property type="term" value="C:stereocilium"/>
    <property type="evidence" value="ECO:0007669"/>
    <property type="project" value="UniProtKB-SubCell"/>
</dbReference>
<protein>
    <submittedName>
        <fullName evidence="6">Uncharacterized protein</fullName>
    </submittedName>
</protein>
<evidence type="ECO:0000313" key="7">
    <source>
        <dbReference type="Proteomes" id="UP000261520"/>
    </source>
</evidence>
<dbReference type="Ensembl" id="ENSPMGT00000028957.1">
    <property type="protein sequence ID" value="ENSPMGP00000027181.1"/>
    <property type="gene ID" value="ENSPMGG00000021941.1"/>
</dbReference>
<dbReference type="PANTHER" id="PTHR24153">
    <property type="entry name" value="ESPIN"/>
    <property type="match status" value="1"/>
</dbReference>
<comment type="subcellular location">
    <subcellularLocation>
        <location evidence="1">Cell projection</location>
        <location evidence="1">Stereocilium</location>
    </subcellularLocation>
</comment>
<evidence type="ECO:0000256" key="1">
    <source>
        <dbReference type="ARBA" id="ARBA00004645"/>
    </source>
</evidence>
<dbReference type="PANTHER" id="PTHR24153:SF14">
    <property type="entry name" value="ESPIN"/>
    <property type="match status" value="1"/>
</dbReference>
<accession>A0A3B4BF72</accession>
<dbReference type="AlphaFoldDB" id="A0A3B4BF72"/>
<keyword evidence="7" id="KW-1185">Reference proteome</keyword>
<dbReference type="GO" id="GO:0007605">
    <property type="term" value="P:sensory perception of sound"/>
    <property type="evidence" value="ECO:0007669"/>
    <property type="project" value="UniProtKB-KW"/>
</dbReference>
<reference evidence="6" key="2">
    <citation type="submission" date="2025-09" db="UniProtKB">
        <authorList>
            <consortium name="Ensembl"/>
        </authorList>
    </citation>
    <scope>IDENTIFICATION</scope>
</reference>
<keyword evidence="2" id="KW-0677">Repeat</keyword>
<dbReference type="GO" id="GO:0005737">
    <property type="term" value="C:cytoplasm"/>
    <property type="evidence" value="ECO:0007669"/>
    <property type="project" value="TreeGrafter"/>
</dbReference>
<dbReference type="InterPro" id="IPR002110">
    <property type="entry name" value="Ankyrin_rpt"/>
</dbReference>
<dbReference type="GO" id="GO:0051017">
    <property type="term" value="P:actin filament bundle assembly"/>
    <property type="evidence" value="ECO:0007669"/>
    <property type="project" value="TreeGrafter"/>
</dbReference>
<evidence type="ECO:0000256" key="5">
    <source>
        <dbReference type="PROSITE-ProRule" id="PRU00023"/>
    </source>
</evidence>
<evidence type="ECO:0000256" key="3">
    <source>
        <dbReference type="ARBA" id="ARBA00022740"/>
    </source>
</evidence>
<keyword evidence="3" id="KW-1009">Hearing</keyword>
<evidence type="ECO:0000256" key="2">
    <source>
        <dbReference type="ARBA" id="ARBA00022737"/>
    </source>
</evidence>
<sequence length="158" mass="17579">SGIRTCNLQISGHKHNGDGATAMHFAASRGHSKVLSWLLLHGGEIVTDNWGGTPLHEENGELEVCSDILVVNGVDLGVRDQDGFSAADLAEYNGHQQCAKYLRTVENMVKNTATHSNQFEFRVLKRFRWHLLMHCVAMVTAQHSATELHVEHYPARSH</sequence>